<feature type="transmembrane region" description="Helical" evidence="9">
    <location>
        <begin position="7"/>
        <end position="26"/>
    </location>
</feature>
<evidence type="ECO:0000256" key="8">
    <source>
        <dbReference type="ARBA" id="ARBA00023180"/>
    </source>
</evidence>
<evidence type="ECO:0000256" key="2">
    <source>
        <dbReference type="ARBA" id="ARBA00006339"/>
    </source>
</evidence>
<dbReference type="EMBL" id="AMQN01002435">
    <property type="status" value="NOT_ANNOTATED_CDS"/>
    <property type="molecule type" value="Genomic_DNA"/>
</dbReference>
<dbReference type="PANTHER" id="PTHR12137:SF54">
    <property type="entry name" value="CARBOHYDRATE SULFOTRANSFERASE"/>
    <property type="match status" value="1"/>
</dbReference>
<evidence type="ECO:0000313" key="12">
    <source>
        <dbReference type="Proteomes" id="UP000014760"/>
    </source>
</evidence>
<dbReference type="EMBL" id="KB309217">
    <property type="protein sequence ID" value="ELT95102.1"/>
    <property type="molecule type" value="Genomic_DNA"/>
</dbReference>
<keyword evidence="6 9" id="KW-0333">Golgi apparatus</keyword>
<keyword evidence="5 9" id="KW-1133">Transmembrane helix</keyword>
<dbReference type="GO" id="GO:0000139">
    <property type="term" value="C:Golgi membrane"/>
    <property type="evidence" value="ECO:0007669"/>
    <property type="project" value="UniProtKB-SubCell"/>
</dbReference>
<evidence type="ECO:0000256" key="7">
    <source>
        <dbReference type="ARBA" id="ARBA00023136"/>
    </source>
</evidence>
<keyword evidence="4 9" id="KW-0812">Transmembrane</keyword>
<comment type="subcellular location">
    <subcellularLocation>
        <location evidence="1 9">Golgi apparatus membrane</location>
        <topology evidence="1 9">Single-pass type II membrane protein</topology>
    </subcellularLocation>
</comment>
<comment type="similarity">
    <text evidence="2 9">Belongs to the sulfotransferase 2 family.</text>
</comment>
<organism evidence="10">
    <name type="scientific">Capitella teleta</name>
    <name type="common">Polychaete worm</name>
    <dbReference type="NCBI Taxonomy" id="283909"/>
    <lineage>
        <taxon>Eukaryota</taxon>
        <taxon>Metazoa</taxon>
        <taxon>Spiralia</taxon>
        <taxon>Lophotrochozoa</taxon>
        <taxon>Annelida</taxon>
        <taxon>Polychaeta</taxon>
        <taxon>Sedentaria</taxon>
        <taxon>Scolecida</taxon>
        <taxon>Capitellidae</taxon>
        <taxon>Capitella</taxon>
    </lineage>
</organism>
<evidence type="ECO:0000256" key="4">
    <source>
        <dbReference type="ARBA" id="ARBA00022692"/>
    </source>
</evidence>
<keyword evidence="8 9" id="KW-0325">Glycoprotein</keyword>
<dbReference type="OMA" id="PEQCPIF"/>
<evidence type="ECO:0000256" key="5">
    <source>
        <dbReference type="ARBA" id="ARBA00022989"/>
    </source>
</evidence>
<evidence type="ECO:0000313" key="11">
    <source>
        <dbReference type="EnsemblMetazoa" id="CapteP202989"/>
    </source>
</evidence>
<gene>
    <name evidence="10" type="ORF">CAPTEDRAFT_202989</name>
</gene>
<keyword evidence="7 9" id="KW-0472">Membrane</keyword>
<keyword evidence="9" id="KW-0119">Carbohydrate metabolism</keyword>
<dbReference type="InterPro" id="IPR018011">
    <property type="entry name" value="Carb_sulfotrans_8-10"/>
</dbReference>
<evidence type="ECO:0000256" key="9">
    <source>
        <dbReference type="RuleBase" id="RU364020"/>
    </source>
</evidence>
<accession>R7TNI0</accession>
<reference evidence="11" key="3">
    <citation type="submission" date="2015-06" db="UniProtKB">
        <authorList>
            <consortium name="EnsemblMetazoa"/>
        </authorList>
    </citation>
    <scope>IDENTIFICATION</scope>
</reference>
<sequence>MTVTLKSALSVTLIGIFLMVSLIQVWPRNFSIEKQPQPSNMQSYSTDRCSAEERAKYLEELCGLPDYSHEITTLPASKFFTDEKHRITLCSLPKTGMTSWKEFLRKLATGLDKVGHSHNRNSLKKRGITVDEGDKIYQGKYRRYYKLLEVRHPFSRLISAYKNRVYNKPDGPCKGPVRGVFPTWIQFAEYVVNGNRSCHNRHWMPYNELCPICEMKFDAVTKLETIHTDVADFLERHNFSDEYQFYQRNVAPGPPGKSTEDYINELPQELFSKLRKMLSADMKLFGYDIDDERRMSCGYSNAQCC</sequence>
<evidence type="ECO:0000313" key="10">
    <source>
        <dbReference type="EMBL" id="ELT95102.1"/>
    </source>
</evidence>
<dbReference type="InterPro" id="IPR005331">
    <property type="entry name" value="Sulfotransferase"/>
</dbReference>
<dbReference type="EC" id="2.8.2.-" evidence="9"/>
<dbReference type="AlphaFoldDB" id="R7TNI0"/>
<keyword evidence="3 9" id="KW-0808">Transferase</keyword>
<protein>
    <recommendedName>
        <fullName evidence="9">Carbohydrate sulfotransferase</fullName>
        <ecNumber evidence="9">2.8.2.-</ecNumber>
    </recommendedName>
</protein>
<keyword evidence="9" id="KW-0735">Signal-anchor</keyword>
<dbReference type="Proteomes" id="UP000014760">
    <property type="component" value="Unassembled WGS sequence"/>
</dbReference>
<evidence type="ECO:0000256" key="1">
    <source>
        <dbReference type="ARBA" id="ARBA00004323"/>
    </source>
</evidence>
<evidence type="ECO:0000256" key="3">
    <source>
        <dbReference type="ARBA" id="ARBA00022679"/>
    </source>
</evidence>
<dbReference type="InterPro" id="IPR027417">
    <property type="entry name" value="P-loop_NTPase"/>
</dbReference>
<evidence type="ECO:0000256" key="6">
    <source>
        <dbReference type="ARBA" id="ARBA00023034"/>
    </source>
</evidence>
<keyword evidence="12" id="KW-1185">Reference proteome</keyword>
<dbReference type="EnsemblMetazoa" id="CapteT202989">
    <property type="protein sequence ID" value="CapteP202989"/>
    <property type="gene ID" value="CapteG202989"/>
</dbReference>
<dbReference type="SUPFAM" id="SSF52540">
    <property type="entry name" value="P-loop containing nucleoside triphosphate hydrolases"/>
    <property type="match status" value="1"/>
</dbReference>
<dbReference type="GO" id="GO:0008146">
    <property type="term" value="F:sulfotransferase activity"/>
    <property type="evidence" value="ECO:0007669"/>
    <property type="project" value="InterPro"/>
</dbReference>
<dbReference type="STRING" id="283909.R7TNI0"/>
<dbReference type="OrthoDB" id="2019940at2759"/>
<reference evidence="12" key="1">
    <citation type="submission" date="2012-12" db="EMBL/GenBank/DDBJ databases">
        <authorList>
            <person name="Hellsten U."/>
            <person name="Grimwood J."/>
            <person name="Chapman J.A."/>
            <person name="Shapiro H."/>
            <person name="Aerts A."/>
            <person name="Otillar R.P."/>
            <person name="Terry A.Y."/>
            <person name="Boore J.L."/>
            <person name="Simakov O."/>
            <person name="Marletaz F."/>
            <person name="Cho S.-J."/>
            <person name="Edsinger-Gonzales E."/>
            <person name="Havlak P."/>
            <person name="Kuo D.-H."/>
            <person name="Larsson T."/>
            <person name="Lv J."/>
            <person name="Arendt D."/>
            <person name="Savage R."/>
            <person name="Osoegawa K."/>
            <person name="de Jong P."/>
            <person name="Lindberg D.R."/>
            <person name="Seaver E.C."/>
            <person name="Weisblat D.A."/>
            <person name="Putnam N.H."/>
            <person name="Grigoriev I.V."/>
            <person name="Rokhsar D.S."/>
        </authorList>
    </citation>
    <scope>NUCLEOTIDE SEQUENCE</scope>
    <source>
        <strain evidence="12">I ESC-2004</strain>
    </source>
</reference>
<reference evidence="10 12" key="2">
    <citation type="journal article" date="2013" name="Nature">
        <title>Insights into bilaterian evolution from three spiralian genomes.</title>
        <authorList>
            <person name="Simakov O."/>
            <person name="Marletaz F."/>
            <person name="Cho S.J."/>
            <person name="Edsinger-Gonzales E."/>
            <person name="Havlak P."/>
            <person name="Hellsten U."/>
            <person name="Kuo D.H."/>
            <person name="Larsson T."/>
            <person name="Lv J."/>
            <person name="Arendt D."/>
            <person name="Savage R."/>
            <person name="Osoegawa K."/>
            <person name="de Jong P."/>
            <person name="Grimwood J."/>
            <person name="Chapman J.A."/>
            <person name="Shapiro H."/>
            <person name="Aerts A."/>
            <person name="Otillar R.P."/>
            <person name="Terry A.Y."/>
            <person name="Boore J.L."/>
            <person name="Grigoriev I.V."/>
            <person name="Lindberg D.R."/>
            <person name="Seaver E.C."/>
            <person name="Weisblat D.A."/>
            <person name="Putnam N.H."/>
            <person name="Rokhsar D.S."/>
        </authorList>
    </citation>
    <scope>NUCLEOTIDE SEQUENCE</scope>
    <source>
        <strain evidence="10 12">I ESC-2004</strain>
    </source>
</reference>
<proteinExistence type="inferred from homology"/>
<dbReference type="GO" id="GO:0016051">
    <property type="term" value="P:carbohydrate biosynthetic process"/>
    <property type="evidence" value="ECO:0007669"/>
    <property type="project" value="InterPro"/>
</dbReference>
<dbReference type="HOGENOM" id="CLU_043398_3_0_1"/>
<dbReference type="Pfam" id="PF03567">
    <property type="entry name" value="Sulfotransfer_2"/>
    <property type="match status" value="1"/>
</dbReference>
<dbReference type="PANTHER" id="PTHR12137">
    <property type="entry name" value="CARBOHYDRATE SULFOTRANSFERASE"/>
    <property type="match status" value="1"/>
</dbReference>
<name>R7TNI0_CAPTE</name>